<sequence>MKREFLTEQLSGDSGFVNMPDCEHHTIRRFHLKKDQDVFERYAQGKIEPSRFLQFIQQYQIDTNLLSRSPQPANSFHAFVGLDSRGRKIVIVDVNQDRNFGNDSTWLFDTSYFGKPDKDCPPLPEIALPGPNGPAKIKLNPYQAYFGKDGYSTPEDRLLELVISVDAYWIASLEAGGKKQKIFAWDQGINLLQDPRSKNIVLKLEEDSTSKYVYRKGEKIKTGNAVLAWTDTSASVLRQYPVIAFRQVSSTQHFEADKGSYVPDFETKDLITGKTVSISGFKGKYVILDFWGTWCNPCVAMIPEMRTEHEQLKGKPVVFISVALDRTADEKKLRRLIDTEKMDWVQLWQKWENKSEDDSLTKLFKVIVFPTSILISPSGEILHRGTAADGFQKTVEILKTRLKG</sequence>
<organism evidence="2 3">
    <name type="scientific">Chitinophaga caseinilytica</name>
    <dbReference type="NCBI Taxonomy" id="2267521"/>
    <lineage>
        <taxon>Bacteria</taxon>
        <taxon>Pseudomonadati</taxon>
        <taxon>Bacteroidota</taxon>
        <taxon>Chitinophagia</taxon>
        <taxon>Chitinophagales</taxon>
        <taxon>Chitinophagaceae</taxon>
        <taxon>Chitinophaga</taxon>
    </lineage>
</organism>
<dbReference type="PROSITE" id="PS51352">
    <property type="entry name" value="THIOREDOXIN_2"/>
    <property type="match status" value="1"/>
</dbReference>
<dbReference type="EMBL" id="CP150096">
    <property type="protein sequence ID" value="WZN46869.1"/>
    <property type="molecule type" value="Genomic_DNA"/>
</dbReference>
<dbReference type="InterPro" id="IPR036249">
    <property type="entry name" value="Thioredoxin-like_sf"/>
</dbReference>
<name>A0ABZ2Z3M7_9BACT</name>
<accession>A0ABZ2Z3M7</accession>
<gene>
    <name evidence="2" type="ORF">WJU22_01560</name>
</gene>
<dbReference type="PANTHER" id="PTHR42852">
    <property type="entry name" value="THIOL:DISULFIDE INTERCHANGE PROTEIN DSBE"/>
    <property type="match status" value="1"/>
</dbReference>
<dbReference type="PANTHER" id="PTHR42852:SF13">
    <property type="entry name" value="PROTEIN DIPZ"/>
    <property type="match status" value="1"/>
</dbReference>
<reference evidence="2 3" key="1">
    <citation type="submission" date="2024-03" db="EMBL/GenBank/DDBJ databases">
        <title>Chitinophaga caseinilytica sp. nov., a casein hydrolysing bacterium isolated from forest soil.</title>
        <authorList>
            <person name="Lee D.S."/>
            <person name="Han D.M."/>
            <person name="Baek J.H."/>
            <person name="Choi D.G."/>
            <person name="Jeon J.H."/>
            <person name="Jeon C.O."/>
        </authorList>
    </citation>
    <scope>NUCLEOTIDE SEQUENCE [LARGE SCALE GENOMIC DNA]</scope>
    <source>
        <strain evidence="2 3">KACC 19118</strain>
    </source>
</reference>
<dbReference type="SUPFAM" id="SSF52833">
    <property type="entry name" value="Thioredoxin-like"/>
    <property type="match status" value="1"/>
</dbReference>
<evidence type="ECO:0000313" key="2">
    <source>
        <dbReference type="EMBL" id="WZN46869.1"/>
    </source>
</evidence>
<evidence type="ECO:0000259" key="1">
    <source>
        <dbReference type="PROSITE" id="PS51352"/>
    </source>
</evidence>
<protein>
    <submittedName>
        <fullName evidence="2">TlpA disulfide reductase family protein</fullName>
    </submittedName>
</protein>
<feature type="domain" description="Thioredoxin" evidence="1">
    <location>
        <begin position="256"/>
        <end position="404"/>
    </location>
</feature>
<evidence type="ECO:0000313" key="3">
    <source>
        <dbReference type="Proteomes" id="UP001449657"/>
    </source>
</evidence>
<dbReference type="RefSeq" id="WP_341841543.1">
    <property type="nucleotide sequence ID" value="NZ_CP149792.1"/>
</dbReference>
<dbReference type="Proteomes" id="UP001449657">
    <property type="component" value="Chromosome"/>
</dbReference>
<dbReference type="InterPro" id="IPR000866">
    <property type="entry name" value="AhpC/TSA"/>
</dbReference>
<dbReference type="Gene3D" id="3.40.30.10">
    <property type="entry name" value="Glutaredoxin"/>
    <property type="match status" value="1"/>
</dbReference>
<dbReference type="InterPro" id="IPR013766">
    <property type="entry name" value="Thioredoxin_domain"/>
</dbReference>
<keyword evidence="3" id="KW-1185">Reference proteome</keyword>
<dbReference type="Pfam" id="PF00578">
    <property type="entry name" value="AhpC-TSA"/>
    <property type="match status" value="1"/>
</dbReference>
<dbReference type="InterPro" id="IPR050553">
    <property type="entry name" value="Thioredoxin_ResA/DsbE_sf"/>
</dbReference>
<dbReference type="CDD" id="cd02966">
    <property type="entry name" value="TlpA_like_family"/>
    <property type="match status" value="1"/>
</dbReference>
<proteinExistence type="predicted"/>